<dbReference type="PANTHER" id="PTHR43472:SF1">
    <property type="entry name" value="PHOSPHORIBOSYLAMINE--GLYCINE LIGASE, CHLOROPLASTIC"/>
    <property type="match status" value="1"/>
</dbReference>
<evidence type="ECO:0000313" key="7">
    <source>
        <dbReference type="EMBL" id="PJE75603.1"/>
    </source>
</evidence>
<comment type="cofactor">
    <cofactor evidence="1">
        <name>Mn(2+)</name>
        <dbReference type="ChEBI" id="CHEBI:29035"/>
    </cofactor>
</comment>
<evidence type="ECO:0000256" key="1">
    <source>
        <dbReference type="ARBA" id="ARBA00001936"/>
    </source>
</evidence>
<keyword evidence="4" id="KW-0547">Nucleotide-binding</keyword>
<dbReference type="Gene3D" id="3.30.470.20">
    <property type="entry name" value="ATP-grasp fold, B domain"/>
    <property type="match status" value="1"/>
</dbReference>
<organism evidence="7 8">
    <name type="scientific">Candidatus Uhrbacteria bacterium CG10_big_fil_rev_8_21_14_0_10_48_11</name>
    <dbReference type="NCBI Taxonomy" id="1975037"/>
    <lineage>
        <taxon>Bacteria</taxon>
        <taxon>Candidatus Uhriibacteriota</taxon>
    </lineage>
</organism>
<keyword evidence="3" id="KW-0436">Ligase</keyword>
<dbReference type="SMART" id="SM01209">
    <property type="entry name" value="GARS_A"/>
    <property type="match status" value="1"/>
</dbReference>
<sequence length="178" mass="19456">MRAGYQVLRQLFTEKILGDAGTTVIIQQRLTAREFFLFALAEGTDAILFGTAMDYKRLKDGDQGPHTGGMGAVPPVPFVSSKLEEQVMVEVVRPLVAEMARRGTPYRSIIYCGMMLTTEGPTLLEVNVRFGDPEAQVLLPRLDQENGPILAEILLATTKDGALKNSPFVSAQRPQCAS</sequence>
<evidence type="ECO:0000256" key="4">
    <source>
        <dbReference type="ARBA" id="ARBA00022741"/>
    </source>
</evidence>
<dbReference type="InterPro" id="IPR000115">
    <property type="entry name" value="PRibGlycinamide_synth"/>
</dbReference>
<name>A0A2M8LDU0_9BACT</name>
<dbReference type="AlphaFoldDB" id="A0A2M8LDU0"/>
<evidence type="ECO:0000259" key="6">
    <source>
        <dbReference type="Pfam" id="PF01071"/>
    </source>
</evidence>
<evidence type="ECO:0000256" key="5">
    <source>
        <dbReference type="ARBA" id="ARBA00022840"/>
    </source>
</evidence>
<dbReference type="PANTHER" id="PTHR43472">
    <property type="entry name" value="PHOSPHORIBOSYLAMINE--GLYCINE LIGASE"/>
    <property type="match status" value="1"/>
</dbReference>
<feature type="domain" description="Phosphoribosylglycinamide synthetase ATP-grasp (A)" evidence="6">
    <location>
        <begin position="6"/>
        <end position="135"/>
    </location>
</feature>
<dbReference type="GO" id="GO:0009113">
    <property type="term" value="P:purine nucleobase biosynthetic process"/>
    <property type="evidence" value="ECO:0007669"/>
    <property type="project" value="InterPro"/>
</dbReference>
<evidence type="ECO:0000313" key="8">
    <source>
        <dbReference type="Proteomes" id="UP000231152"/>
    </source>
</evidence>
<dbReference type="InterPro" id="IPR020561">
    <property type="entry name" value="PRibGlycinamid_synth_ATP-grasp"/>
</dbReference>
<proteinExistence type="predicted"/>
<accession>A0A2M8LDU0</accession>
<reference evidence="7 8" key="1">
    <citation type="submission" date="2017-09" db="EMBL/GenBank/DDBJ databases">
        <title>Depth-based differentiation of microbial function through sediment-hosted aquifers and enrichment of novel symbionts in the deep terrestrial subsurface.</title>
        <authorList>
            <person name="Probst A.J."/>
            <person name="Ladd B."/>
            <person name="Jarett J.K."/>
            <person name="Geller-Mcgrath D.E."/>
            <person name="Sieber C.M."/>
            <person name="Emerson J.B."/>
            <person name="Anantharaman K."/>
            <person name="Thomas B.C."/>
            <person name="Malmstrom R."/>
            <person name="Stieglmeier M."/>
            <person name="Klingl A."/>
            <person name="Woyke T."/>
            <person name="Ryan C.M."/>
            <person name="Banfield J.F."/>
        </authorList>
    </citation>
    <scope>NUCLEOTIDE SEQUENCE [LARGE SCALE GENOMIC DNA]</scope>
    <source>
        <strain evidence="7">CG10_big_fil_rev_8_21_14_0_10_48_11</strain>
    </source>
</reference>
<dbReference type="EMBL" id="PFET01000013">
    <property type="protein sequence ID" value="PJE75603.1"/>
    <property type="molecule type" value="Genomic_DNA"/>
</dbReference>
<dbReference type="Proteomes" id="UP000231152">
    <property type="component" value="Unassembled WGS sequence"/>
</dbReference>
<comment type="caution">
    <text evidence="7">The sequence shown here is derived from an EMBL/GenBank/DDBJ whole genome shotgun (WGS) entry which is preliminary data.</text>
</comment>
<dbReference type="GO" id="GO:0005524">
    <property type="term" value="F:ATP binding"/>
    <property type="evidence" value="ECO:0007669"/>
    <property type="project" value="UniProtKB-KW"/>
</dbReference>
<dbReference type="Pfam" id="PF01071">
    <property type="entry name" value="GARS_A"/>
    <property type="match status" value="1"/>
</dbReference>
<dbReference type="GO" id="GO:0004637">
    <property type="term" value="F:phosphoribosylamine-glycine ligase activity"/>
    <property type="evidence" value="ECO:0007669"/>
    <property type="project" value="InterPro"/>
</dbReference>
<dbReference type="InterPro" id="IPR020559">
    <property type="entry name" value="PRibGlycinamide_synth_CS"/>
</dbReference>
<comment type="cofactor">
    <cofactor evidence="2">
        <name>Mg(2+)</name>
        <dbReference type="ChEBI" id="CHEBI:18420"/>
    </cofactor>
</comment>
<dbReference type="PROSITE" id="PS00184">
    <property type="entry name" value="GARS"/>
    <property type="match status" value="1"/>
</dbReference>
<dbReference type="SUPFAM" id="SSF56059">
    <property type="entry name" value="Glutathione synthetase ATP-binding domain-like"/>
    <property type="match status" value="1"/>
</dbReference>
<gene>
    <name evidence="7" type="ORF">COV04_04225</name>
</gene>
<evidence type="ECO:0000256" key="3">
    <source>
        <dbReference type="ARBA" id="ARBA00022598"/>
    </source>
</evidence>
<evidence type="ECO:0000256" key="2">
    <source>
        <dbReference type="ARBA" id="ARBA00001946"/>
    </source>
</evidence>
<protein>
    <recommendedName>
        <fullName evidence="6">Phosphoribosylglycinamide synthetase ATP-grasp (A) domain-containing protein</fullName>
    </recommendedName>
</protein>
<keyword evidence="5" id="KW-0067">ATP-binding</keyword>